<accession>A0A427Y1I9</accession>
<dbReference type="GeneID" id="39591144"/>
<feature type="compositionally biased region" description="Basic and acidic residues" evidence="1">
    <location>
        <begin position="75"/>
        <end position="89"/>
    </location>
</feature>
<evidence type="ECO:0000313" key="2">
    <source>
        <dbReference type="EMBL" id="RSH85016.1"/>
    </source>
</evidence>
<feature type="compositionally biased region" description="Polar residues" evidence="1">
    <location>
        <begin position="65"/>
        <end position="74"/>
    </location>
</feature>
<reference evidence="2 3" key="1">
    <citation type="submission" date="2018-11" db="EMBL/GenBank/DDBJ databases">
        <title>Genome sequence of Apiotrichum porosum DSM 27194.</title>
        <authorList>
            <person name="Aliyu H."/>
            <person name="Gorte O."/>
            <person name="Ochsenreither K."/>
        </authorList>
    </citation>
    <scope>NUCLEOTIDE SEQUENCE [LARGE SCALE GENOMIC DNA]</scope>
    <source>
        <strain evidence="2 3">DSM 27194</strain>
    </source>
</reference>
<sequence>MSQVVGKAAIVIRGLEREADQLARQSAYDNLGLRPLSAWESDHQPTPRPSSPNGVANFYHPFAHTRSTSSNKSEPFSHEQDSRSDKENIRPPCGTATISHTHEPSSVSTSTKPAHQIDGSDGSSVILPILVNLPTPLPDLRLDDNHSHQHPIAPAYATENAVPRVARSPPAVSAPLAGPDMDVDCDDGLASLWDSEDESYDADQDEELKTVTIRCIVPSPLTSEQMWEIMETPHITYDEACHFNTTFSRNTTSSAFRRFAVTFKEWKRFSGEDCLRHQVLIGLGNYVPATYWSNGHHFCDYAELIANTVAHASGCPANDVWEKVIIHTSALRAYLFKKGAFAGWLPLDFCIPAWEVTVERLEQVVRFHADTNATFGGKLMDVDAFFYPAWDSRKIMHAAMKKRDGWRGVGYCDSENDSDAASPETERGHFSVVV</sequence>
<keyword evidence="3" id="KW-1185">Reference proteome</keyword>
<feature type="compositionally biased region" description="Polar residues" evidence="1">
    <location>
        <begin position="96"/>
        <end position="113"/>
    </location>
</feature>
<feature type="region of interest" description="Disordered" evidence="1">
    <location>
        <begin position="37"/>
        <end position="120"/>
    </location>
</feature>
<organism evidence="2 3">
    <name type="scientific">Apiotrichum porosum</name>
    <dbReference type="NCBI Taxonomy" id="105984"/>
    <lineage>
        <taxon>Eukaryota</taxon>
        <taxon>Fungi</taxon>
        <taxon>Dikarya</taxon>
        <taxon>Basidiomycota</taxon>
        <taxon>Agaricomycotina</taxon>
        <taxon>Tremellomycetes</taxon>
        <taxon>Trichosporonales</taxon>
        <taxon>Trichosporonaceae</taxon>
        <taxon>Apiotrichum</taxon>
    </lineage>
</organism>
<evidence type="ECO:0000256" key="1">
    <source>
        <dbReference type="SAM" id="MobiDB-lite"/>
    </source>
</evidence>
<gene>
    <name evidence="2" type="ORF">EHS24_006601</name>
</gene>
<evidence type="ECO:0000313" key="3">
    <source>
        <dbReference type="Proteomes" id="UP000279236"/>
    </source>
</evidence>
<protein>
    <submittedName>
        <fullName evidence="2">Uncharacterized protein</fullName>
    </submittedName>
</protein>
<dbReference type="AlphaFoldDB" id="A0A427Y1I9"/>
<comment type="caution">
    <text evidence="2">The sequence shown here is derived from an EMBL/GenBank/DDBJ whole genome shotgun (WGS) entry which is preliminary data.</text>
</comment>
<dbReference type="Proteomes" id="UP000279236">
    <property type="component" value="Unassembled WGS sequence"/>
</dbReference>
<name>A0A427Y1I9_9TREE</name>
<proteinExistence type="predicted"/>
<dbReference type="EMBL" id="RSCE01000003">
    <property type="protein sequence ID" value="RSH85016.1"/>
    <property type="molecule type" value="Genomic_DNA"/>
</dbReference>
<dbReference type="RefSeq" id="XP_028478464.1">
    <property type="nucleotide sequence ID" value="XM_028622012.1"/>
</dbReference>